<dbReference type="CDD" id="cd00077">
    <property type="entry name" value="HDc"/>
    <property type="match status" value="1"/>
</dbReference>
<dbReference type="EC" id="2.7.11.1" evidence="2"/>
<name>A0AAC9WHS8_9CLOT</name>
<dbReference type="Gene3D" id="1.10.510.10">
    <property type="entry name" value="Transferase(Phosphotransferase) domain 1"/>
    <property type="match status" value="1"/>
</dbReference>
<dbReference type="PANTHER" id="PTHR11373:SF4">
    <property type="entry name" value="DEOXYNUCLEOSIDE TRIPHOSPHATE TRIPHOSPHOHYDROLASE SAMHD1"/>
    <property type="match status" value="1"/>
</dbReference>
<reference evidence="2 3" key="1">
    <citation type="submission" date="2017-03" db="EMBL/GenBank/DDBJ databases">
        <title>Complete sequence of Clostridium formicaceticum DSM 92.</title>
        <authorList>
            <person name="Poehlein A."/>
            <person name="Karl M."/>
            <person name="Bengelsdorf F.R."/>
            <person name="Duerre P."/>
            <person name="Daniel R."/>
        </authorList>
    </citation>
    <scope>NUCLEOTIDE SEQUENCE [LARGE SCALE GENOMIC DNA]</scope>
    <source>
        <strain evidence="2 3">DSM 92</strain>
    </source>
</reference>
<dbReference type="InterPro" id="IPR008271">
    <property type="entry name" value="Ser/Thr_kinase_AS"/>
</dbReference>
<dbReference type="SMART" id="SM00220">
    <property type="entry name" value="S_TKc"/>
    <property type="match status" value="1"/>
</dbReference>
<evidence type="ECO:0000313" key="3">
    <source>
        <dbReference type="Proteomes" id="UP000192478"/>
    </source>
</evidence>
<dbReference type="SUPFAM" id="SSF109604">
    <property type="entry name" value="HD-domain/PDEase-like"/>
    <property type="match status" value="1"/>
</dbReference>
<dbReference type="PROSITE" id="PS50011">
    <property type="entry name" value="PROTEIN_KINASE_DOM"/>
    <property type="match status" value="1"/>
</dbReference>
<dbReference type="GO" id="GO:0004674">
    <property type="term" value="F:protein serine/threonine kinase activity"/>
    <property type="evidence" value="ECO:0007669"/>
    <property type="project" value="UniProtKB-EC"/>
</dbReference>
<dbReference type="Gene3D" id="1.10.3210.10">
    <property type="entry name" value="Hypothetical protein af1432"/>
    <property type="match status" value="1"/>
</dbReference>
<evidence type="ECO:0000259" key="1">
    <source>
        <dbReference type="PROSITE" id="PS50011"/>
    </source>
</evidence>
<dbReference type="CDD" id="cd14014">
    <property type="entry name" value="STKc_PknB_like"/>
    <property type="match status" value="1"/>
</dbReference>
<dbReference type="SMART" id="SM00471">
    <property type="entry name" value="HDc"/>
    <property type="match status" value="1"/>
</dbReference>
<protein>
    <submittedName>
        <fullName evidence="2">Serine/threonine-protein kinase PknA</fullName>
        <ecNumber evidence="2">2.7.11.1</ecNumber>
    </submittedName>
</protein>
<dbReference type="EMBL" id="CP020559">
    <property type="protein sequence ID" value="ARE89084.1"/>
    <property type="molecule type" value="Genomic_DNA"/>
</dbReference>
<evidence type="ECO:0000313" key="2">
    <source>
        <dbReference type="EMBL" id="ARE89084.1"/>
    </source>
</evidence>
<dbReference type="GO" id="GO:0006203">
    <property type="term" value="P:dGTP catabolic process"/>
    <property type="evidence" value="ECO:0007669"/>
    <property type="project" value="TreeGrafter"/>
</dbReference>
<dbReference type="Proteomes" id="UP000192478">
    <property type="component" value="Chromosome"/>
</dbReference>
<accession>A0AAC9WHS8</accession>
<dbReference type="AlphaFoldDB" id="A0AAC9WHS8"/>
<dbReference type="InterPro" id="IPR050135">
    <property type="entry name" value="dGTPase-like"/>
</dbReference>
<proteinExistence type="predicted"/>
<dbReference type="RefSeq" id="WP_081562169.1">
    <property type="nucleotide sequence ID" value="NZ_CP017603.1"/>
</dbReference>
<sequence>MGRYKFSSETVLSTEGGMGITWKGFDDHLKRDVVIKTIKKERLDEQKFSLEELNNQLIDEAKNQAKITHQNIAKVYDYYKNESDGLVYLVFEYIDGLGLNKYPELIQCNTNNLNEVLDIFEQIINGIICAHKNNIIHRDIKLDNILYNKESKHIKIIDFGISKIKEADVRAYTLNMYGNTPYFAPERFPAGFLPKPLDNLHIDIEEKFDIYALGVLFFTMLTGEFPYRKLEDYSLATPRVADFRDDINEELDEAICGMIQVNPKARVSNLSFILDIIKNHKKIQFIKMSSIPTFNARNKVRDPLHGYIELTDDEMLIINHKVFQRLRNIKQLGTTYLVYPGATHGRFTHSLGVLYLSTKIFDIIMGKNSSIITWDYNEIKKQRQMLRIASLLHDIGHSPFSHVGDNLFSPVIKNHEEMSANLIINTDLSEIIDMIGRKNGGFTYREIAGLIKGRIPSNYLLIKRVFSGDIIDADRMDYLLRDSLMLGVKYGKYDLDHLINSLNIIIDNNIPILSIEEKGIYALEEFILARHFMFTQVYLHKTRRIYDKILERSMQCMLPSNHLPIREEEFLQWDDNRVLEYIKNNPNSYNDMFLNRGHLKLVFERFPYIKEEEKLIISEIEELINNRRYLDTEVIVDRYTQNAIKFEDEMGNPSIGILDKNKNIHHVDKYSSILSKINDSLDVFRIYANEEKRDEIIKVIEEAYSKCLRP</sequence>
<dbReference type="InterPro" id="IPR006674">
    <property type="entry name" value="HD_domain"/>
</dbReference>
<dbReference type="GO" id="GO:0008832">
    <property type="term" value="F:dGTPase activity"/>
    <property type="evidence" value="ECO:0007669"/>
    <property type="project" value="TreeGrafter"/>
</dbReference>
<gene>
    <name evidence="2" type="primary">pknA</name>
    <name evidence="2" type="ORF">CLFO_34900</name>
</gene>
<feature type="domain" description="Protein kinase" evidence="1">
    <location>
        <begin position="1"/>
        <end position="283"/>
    </location>
</feature>
<dbReference type="PROSITE" id="PS00108">
    <property type="entry name" value="PROTEIN_KINASE_ST"/>
    <property type="match status" value="1"/>
</dbReference>
<dbReference type="Pfam" id="PF01966">
    <property type="entry name" value="HD"/>
    <property type="match status" value="1"/>
</dbReference>
<dbReference type="InterPro" id="IPR045509">
    <property type="entry name" value="HD_assoc_2"/>
</dbReference>
<dbReference type="GO" id="GO:0005524">
    <property type="term" value="F:ATP binding"/>
    <property type="evidence" value="ECO:0007669"/>
    <property type="project" value="InterPro"/>
</dbReference>
<dbReference type="SUPFAM" id="SSF56112">
    <property type="entry name" value="Protein kinase-like (PK-like)"/>
    <property type="match status" value="1"/>
</dbReference>
<dbReference type="InterPro" id="IPR003607">
    <property type="entry name" value="HD/PDEase_dom"/>
</dbReference>
<dbReference type="InterPro" id="IPR011009">
    <property type="entry name" value="Kinase-like_dom_sf"/>
</dbReference>
<dbReference type="Pfam" id="PF19276">
    <property type="entry name" value="HD_assoc_2"/>
    <property type="match status" value="1"/>
</dbReference>
<dbReference type="Pfam" id="PF00069">
    <property type="entry name" value="Pkinase"/>
    <property type="match status" value="1"/>
</dbReference>
<keyword evidence="2" id="KW-0418">Kinase</keyword>
<dbReference type="PANTHER" id="PTHR11373">
    <property type="entry name" value="DEOXYNUCLEOSIDE TRIPHOSPHATE TRIPHOSPHOHYDROLASE"/>
    <property type="match status" value="1"/>
</dbReference>
<dbReference type="Gene3D" id="3.30.200.20">
    <property type="entry name" value="Phosphorylase Kinase, domain 1"/>
    <property type="match status" value="1"/>
</dbReference>
<dbReference type="InterPro" id="IPR000719">
    <property type="entry name" value="Prot_kinase_dom"/>
</dbReference>
<organism evidence="2 3">
    <name type="scientific">Clostridium formicaceticum</name>
    <dbReference type="NCBI Taxonomy" id="1497"/>
    <lineage>
        <taxon>Bacteria</taxon>
        <taxon>Bacillati</taxon>
        <taxon>Bacillota</taxon>
        <taxon>Clostridia</taxon>
        <taxon>Eubacteriales</taxon>
        <taxon>Clostridiaceae</taxon>
        <taxon>Clostridium</taxon>
    </lineage>
</organism>
<keyword evidence="2" id="KW-0808">Transferase</keyword>